<name>A0A8H4JQD9_9HYPO</name>
<keyword evidence="3" id="KW-1185">Reference proteome</keyword>
<evidence type="ECO:0000313" key="2">
    <source>
        <dbReference type="EMBL" id="KAF4435193.1"/>
    </source>
</evidence>
<dbReference type="OrthoDB" id="39175at2759"/>
<gene>
    <name evidence="2" type="ORF">FACUT_7381</name>
</gene>
<dbReference type="Proteomes" id="UP000536711">
    <property type="component" value="Unassembled WGS sequence"/>
</dbReference>
<evidence type="ECO:0000313" key="3">
    <source>
        <dbReference type="Proteomes" id="UP000536711"/>
    </source>
</evidence>
<comment type="caution">
    <text evidence="2">The sequence shown here is derived from an EMBL/GenBank/DDBJ whole genome shotgun (WGS) entry which is preliminary data.</text>
</comment>
<feature type="region of interest" description="Disordered" evidence="1">
    <location>
        <begin position="38"/>
        <end position="101"/>
    </location>
</feature>
<accession>A0A8H4JQD9</accession>
<evidence type="ECO:0000256" key="1">
    <source>
        <dbReference type="SAM" id="MobiDB-lite"/>
    </source>
</evidence>
<dbReference type="EMBL" id="JAADJF010000185">
    <property type="protein sequence ID" value="KAF4435193.1"/>
    <property type="molecule type" value="Genomic_DNA"/>
</dbReference>
<sequence>MPSPSSVTDSTRPTKYLSTCDNCRAWKKVIRKIRSARNAENVRRRASIAHSPTLTEARRSDAEDQITVAAQPPIPTNSPSTSESRQPVLRSQVASESANGTLEEERALYPAGYYSVSRQTVTEHAYFEQVHPIYSFLNQVTFEERMVKLDSREPTPRLIPTTISIKSPVHARNGFKNPLLVLQSEDLIIGVMPMVAMFTVFDFVMHNPLHAETRKNLSYLDIVAAHYARFDLLAQVTIHDAKVAEFTSIARLCFETITGDPANAANITSIAGPSVRRGAPDE</sequence>
<dbReference type="AlphaFoldDB" id="A0A8H4JQD9"/>
<proteinExistence type="predicted"/>
<organism evidence="2 3">
    <name type="scientific">Fusarium acutatum</name>
    <dbReference type="NCBI Taxonomy" id="78861"/>
    <lineage>
        <taxon>Eukaryota</taxon>
        <taxon>Fungi</taxon>
        <taxon>Dikarya</taxon>
        <taxon>Ascomycota</taxon>
        <taxon>Pezizomycotina</taxon>
        <taxon>Sordariomycetes</taxon>
        <taxon>Hypocreomycetidae</taxon>
        <taxon>Hypocreales</taxon>
        <taxon>Nectriaceae</taxon>
        <taxon>Fusarium</taxon>
        <taxon>Fusarium fujikuroi species complex</taxon>
    </lineage>
</organism>
<protein>
    <submittedName>
        <fullName evidence="2">Transcriptional regulatory</fullName>
    </submittedName>
</protein>
<reference evidence="2 3" key="1">
    <citation type="submission" date="2020-01" db="EMBL/GenBank/DDBJ databases">
        <title>Identification and distribution of gene clusters putatively required for synthesis of sphingolipid metabolism inhibitors in phylogenetically diverse species of the filamentous fungus Fusarium.</title>
        <authorList>
            <person name="Kim H.-S."/>
            <person name="Busman M."/>
            <person name="Brown D.W."/>
            <person name="Divon H."/>
            <person name="Uhlig S."/>
            <person name="Proctor R.H."/>
        </authorList>
    </citation>
    <scope>NUCLEOTIDE SEQUENCE [LARGE SCALE GENOMIC DNA]</scope>
    <source>
        <strain evidence="2 3">NRRL 13308</strain>
    </source>
</reference>